<evidence type="ECO:0000256" key="6">
    <source>
        <dbReference type="ARBA" id="ARBA00023136"/>
    </source>
</evidence>
<dbReference type="RefSeq" id="WP_068494000.1">
    <property type="nucleotide sequence ID" value="NZ_LWQT01000075.1"/>
</dbReference>
<dbReference type="SUPFAM" id="SSF51206">
    <property type="entry name" value="cAMP-binding domain-like"/>
    <property type="match status" value="1"/>
</dbReference>
<dbReference type="Pfam" id="PF00027">
    <property type="entry name" value="cNMP_binding"/>
    <property type="match status" value="1"/>
</dbReference>
<dbReference type="Gene3D" id="2.30.30.60">
    <property type="match status" value="1"/>
</dbReference>
<dbReference type="InterPro" id="IPR011066">
    <property type="entry name" value="MscS_channel_C_sf"/>
</dbReference>
<feature type="transmembrane region" description="Helical" evidence="7">
    <location>
        <begin position="45"/>
        <end position="63"/>
    </location>
</feature>
<comment type="similarity">
    <text evidence="2 7">Belongs to the MscS (TC 1.A.23) family.</text>
</comment>
<evidence type="ECO:0000313" key="10">
    <source>
        <dbReference type="Proteomes" id="UP000078428"/>
    </source>
</evidence>
<keyword evidence="3" id="KW-1003">Cell membrane</keyword>
<dbReference type="InterPro" id="IPR010920">
    <property type="entry name" value="LSM_dom_sf"/>
</dbReference>
<keyword evidence="4 7" id="KW-0812">Transmembrane</keyword>
<dbReference type="CDD" id="cd00038">
    <property type="entry name" value="CAP_ED"/>
    <property type="match status" value="1"/>
</dbReference>
<feature type="domain" description="Cyclic nucleotide-binding" evidence="8">
    <location>
        <begin position="319"/>
        <end position="422"/>
    </location>
</feature>
<name>A0A178MIA3_9PROT</name>
<keyword evidence="7" id="KW-0813">Transport</keyword>
<dbReference type="InterPro" id="IPR011014">
    <property type="entry name" value="MscS_channel_TM-2"/>
</dbReference>
<dbReference type="SMART" id="SM00100">
    <property type="entry name" value="cNMP"/>
    <property type="match status" value="1"/>
</dbReference>
<comment type="subunit">
    <text evidence="7">Homoheptamer.</text>
</comment>
<dbReference type="Proteomes" id="UP000078428">
    <property type="component" value="Unassembled WGS sequence"/>
</dbReference>
<dbReference type="SUPFAM" id="SSF82861">
    <property type="entry name" value="Mechanosensitive channel protein MscS (YggB), transmembrane region"/>
    <property type="match status" value="1"/>
</dbReference>
<dbReference type="STRING" id="1285242.A6A04_20120"/>
<comment type="subcellular location">
    <subcellularLocation>
        <location evidence="7">Cell inner membrane</location>
        <topology evidence="7">Multi-pass membrane protein</topology>
    </subcellularLocation>
    <subcellularLocation>
        <location evidence="1">Cell membrane</location>
        <topology evidence="1">Multi-pass membrane protein</topology>
    </subcellularLocation>
</comment>
<keyword evidence="5 7" id="KW-1133">Transmembrane helix</keyword>
<comment type="caution">
    <text evidence="9">The sequence shown here is derived from an EMBL/GenBank/DDBJ whole genome shotgun (WGS) entry which is preliminary data.</text>
</comment>
<dbReference type="InterPro" id="IPR023408">
    <property type="entry name" value="MscS_beta-dom_sf"/>
</dbReference>
<keyword evidence="7" id="KW-0997">Cell inner membrane</keyword>
<keyword evidence="6 7" id="KW-0472">Membrane</keyword>
<comment type="function">
    <text evidence="7">Mechanosensitive channel that participates in the regulation of osmotic pressure changes within the cell, opening in response to stretch forces in the membrane lipid bilayer, without the need for other proteins. Contributes to normal resistance to hypoosmotic shock. Forms an ion channel of 1.0 nanosiemens conductance with a slight preference for anions.</text>
</comment>
<evidence type="ECO:0000256" key="7">
    <source>
        <dbReference type="RuleBase" id="RU369025"/>
    </source>
</evidence>
<proteinExistence type="inferred from homology"/>
<protein>
    <recommendedName>
        <fullName evidence="7">Small-conductance mechanosensitive channel</fullName>
    </recommendedName>
</protein>
<dbReference type="InterPro" id="IPR006685">
    <property type="entry name" value="MscS_channel_2nd"/>
</dbReference>
<dbReference type="SUPFAM" id="SSF50182">
    <property type="entry name" value="Sm-like ribonucleoproteins"/>
    <property type="match status" value="1"/>
</dbReference>
<organism evidence="9 10">
    <name type="scientific">Paramagnetospirillum marisnigri</name>
    <dbReference type="NCBI Taxonomy" id="1285242"/>
    <lineage>
        <taxon>Bacteria</taxon>
        <taxon>Pseudomonadati</taxon>
        <taxon>Pseudomonadota</taxon>
        <taxon>Alphaproteobacteria</taxon>
        <taxon>Rhodospirillales</taxon>
        <taxon>Magnetospirillaceae</taxon>
        <taxon>Paramagnetospirillum</taxon>
    </lineage>
</organism>
<accession>A0A178MIA3</accession>
<dbReference type="Gene3D" id="3.30.70.100">
    <property type="match status" value="1"/>
</dbReference>
<dbReference type="AlphaFoldDB" id="A0A178MIA3"/>
<evidence type="ECO:0000256" key="1">
    <source>
        <dbReference type="ARBA" id="ARBA00004651"/>
    </source>
</evidence>
<keyword evidence="7" id="KW-0407">Ion channel</keyword>
<keyword evidence="7" id="KW-0406">Ion transport</keyword>
<dbReference type="SUPFAM" id="SSF82689">
    <property type="entry name" value="Mechanosensitive channel protein MscS (YggB), C-terminal domain"/>
    <property type="match status" value="1"/>
</dbReference>
<dbReference type="InterPro" id="IPR014710">
    <property type="entry name" value="RmlC-like_jellyroll"/>
</dbReference>
<dbReference type="GO" id="GO:0008381">
    <property type="term" value="F:mechanosensitive monoatomic ion channel activity"/>
    <property type="evidence" value="ECO:0007669"/>
    <property type="project" value="InterPro"/>
</dbReference>
<evidence type="ECO:0000256" key="4">
    <source>
        <dbReference type="ARBA" id="ARBA00022692"/>
    </source>
</evidence>
<dbReference type="PANTHER" id="PTHR30221">
    <property type="entry name" value="SMALL-CONDUCTANCE MECHANOSENSITIVE CHANNEL"/>
    <property type="match status" value="1"/>
</dbReference>
<dbReference type="GO" id="GO:0005886">
    <property type="term" value="C:plasma membrane"/>
    <property type="evidence" value="ECO:0007669"/>
    <property type="project" value="UniProtKB-SubCell"/>
</dbReference>
<dbReference type="PROSITE" id="PS50042">
    <property type="entry name" value="CNMP_BINDING_3"/>
    <property type="match status" value="1"/>
</dbReference>
<keyword evidence="10" id="KW-1185">Reference proteome</keyword>
<dbReference type="InterPro" id="IPR045275">
    <property type="entry name" value="MscS_archaea/bacteria_type"/>
</dbReference>
<dbReference type="PANTHER" id="PTHR30221:SF1">
    <property type="entry name" value="SMALL-CONDUCTANCE MECHANOSENSITIVE CHANNEL"/>
    <property type="match status" value="1"/>
</dbReference>
<evidence type="ECO:0000256" key="5">
    <source>
        <dbReference type="ARBA" id="ARBA00022989"/>
    </source>
</evidence>
<comment type="caution">
    <text evidence="7">Lacks conserved residue(s) required for the propagation of feature annotation.</text>
</comment>
<dbReference type="EMBL" id="LWQT01000075">
    <property type="protein sequence ID" value="OAN48441.1"/>
    <property type="molecule type" value="Genomic_DNA"/>
</dbReference>
<gene>
    <name evidence="9" type="ORF">A6A04_20120</name>
</gene>
<evidence type="ECO:0000259" key="8">
    <source>
        <dbReference type="PROSITE" id="PS50042"/>
    </source>
</evidence>
<feature type="transmembrane region" description="Helical" evidence="7">
    <location>
        <begin position="83"/>
        <end position="105"/>
    </location>
</feature>
<dbReference type="Gene3D" id="1.10.287.1260">
    <property type="match status" value="1"/>
</dbReference>
<sequence length="488" mass="53690">MTDYWGKYGRYTTIAGVLGLLLLLDDLFARPLAFVSGMPQASLVQYLTAAFLFIVTLLAARFVRQDIIHGWLEQRSGKELPKLAGDLTGVLVIFIGICVILSVVFKRDITALVATGGASMMVVGLALRDMLLAAFTGVLLNVEKPLKVGDMVRINDKWQGKVDKITWRATYLMTPNQETLVIPNLTLSNAIIQNMAIPDARSRRALELVIDYDTSVESAERILYAATLGAGGVSHIVPPTVFARKMERDGVIYEVGFTITNYADGKKAEHAVIKNILQCMRDAGITVSFPKSEIIQAPRRVRIADRSMDTFRLVQQCRVFRSLPEEVCKRITGLIIDRYYAAGATIVNAGERRHSLFIIGEGMAKRTLTDRDGAKLVEERFISTEAFGRRSLFACQPQAAKVVAETAVLAFELDRRALARMLEDDPAVIDVLAHSLALLAWRDSKDGASGREPEPAAITRLANVHRGQIEAAYRSVEPTAPAAQEVTA</sequence>
<dbReference type="InterPro" id="IPR018490">
    <property type="entry name" value="cNMP-bd_dom_sf"/>
</dbReference>
<dbReference type="Gene3D" id="2.60.120.10">
    <property type="entry name" value="Jelly Rolls"/>
    <property type="match status" value="1"/>
</dbReference>
<evidence type="ECO:0000256" key="2">
    <source>
        <dbReference type="ARBA" id="ARBA00008017"/>
    </source>
</evidence>
<dbReference type="InterPro" id="IPR000595">
    <property type="entry name" value="cNMP-bd_dom"/>
</dbReference>
<evidence type="ECO:0000313" key="9">
    <source>
        <dbReference type="EMBL" id="OAN48441.1"/>
    </source>
</evidence>
<evidence type="ECO:0000256" key="3">
    <source>
        <dbReference type="ARBA" id="ARBA00022475"/>
    </source>
</evidence>
<reference evidence="9 10" key="1">
    <citation type="submission" date="2016-04" db="EMBL/GenBank/DDBJ databases">
        <title>Draft genome sequence of freshwater magnetotactic bacteria Magnetospirillum marisnigri SP-1 and Magnetospirillum moscoviense BB-1.</title>
        <authorList>
            <person name="Koziaeva V."/>
            <person name="Dziuba M.V."/>
            <person name="Ivanov T.M."/>
            <person name="Kuznetsov B."/>
            <person name="Grouzdev D.S."/>
        </authorList>
    </citation>
    <scope>NUCLEOTIDE SEQUENCE [LARGE SCALE GENOMIC DNA]</scope>
    <source>
        <strain evidence="9 10">SP-1</strain>
    </source>
</reference>
<feature type="transmembrane region" description="Helical" evidence="7">
    <location>
        <begin position="117"/>
        <end position="142"/>
    </location>
</feature>
<dbReference type="Pfam" id="PF00924">
    <property type="entry name" value="MS_channel_2nd"/>
    <property type="match status" value="1"/>
</dbReference>